<dbReference type="EnsemblPlants" id="MELO3C004741.2.1">
    <property type="protein sequence ID" value="MELO3C004741.2.1"/>
    <property type="gene ID" value="MELO3C004741.2"/>
</dbReference>
<proteinExistence type="predicted"/>
<accession>A0A9I9CJZ2</accession>
<dbReference type="Gramene" id="MELO3C004741.2.1">
    <property type="protein sequence ID" value="MELO3C004741.2.1"/>
    <property type="gene ID" value="MELO3C004741.2"/>
</dbReference>
<dbReference type="AlphaFoldDB" id="A0A9I9CJZ2"/>
<protein>
    <submittedName>
        <fullName evidence="2">Uncharacterized protein</fullName>
    </submittedName>
</protein>
<evidence type="ECO:0000313" key="2">
    <source>
        <dbReference type="EnsemblPlants" id="MELO3C004741.2.1"/>
    </source>
</evidence>
<feature type="region of interest" description="Disordered" evidence="1">
    <location>
        <begin position="29"/>
        <end position="51"/>
    </location>
</feature>
<organism evidence="2">
    <name type="scientific">Cucumis melo</name>
    <name type="common">Muskmelon</name>
    <dbReference type="NCBI Taxonomy" id="3656"/>
    <lineage>
        <taxon>Eukaryota</taxon>
        <taxon>Viridiplantae</taxon>
        <taxon>Streptophyta</taxon>
        <taxon>Embryophyta</taxon>
        <taxon>Tracheophyta</taxon>
        <taxon>Spermatophyta</taxon>
        <taxon>Magnoliopsida</taxon>
        <taxon>eudicotyledons</taxon>
        <taxon>Gunneridae</taxon>
        <taxon>Pentapetalae</taxon>
        <taxon>rosids</taxon>
        <taxon>fabids</taxon>
        <taxon>Cucurbitales</taxon>
        <taxon>Cucurbitaceae</taxon>
        <taxon>Benincaseae</taxon>
        <taxon>Cucumis</taxon>
    </lineage>
</organism>
<sequence length="51" mass="6006">MDFKGELSMYHDKHSEFSNILNAISNVRPRSEKGSPFEEERNRRVGREVPK</sequence>
<name>A0A9I9CJZ2_CUCME</name>
<evidence type="ECO:0000256" key="1">
    <source>
        <dbReference type="SAM" id="MobiDB-lite"/>
    </source>
</evidence>
<reference evidence="2" key="1">
    <citation type="submission" date="2023-03" db="UniProtKB">
        <authorList>
            <consortium name="EnsemblPlants"/>
        </authorList>
    </citation>
    <scope>IDENTIFICATION</scope>
</reference>